<accession>M8BQM1</accession>
<name>M8BQM1_AEGTA</name>
<feature type="transmembrane region" description="Helical" evidence="2">
    <location>
        <begin position="196"/>
        <end position="222"/>
    </location>
</feature>
<reference evidence="4" key="1">
    <citation type="submission" date="2015-06" db="UniProtKB">
        <authorList>
            <consortium name="EnsemblPlants"/>
        </authorList>
    </citation>
    <scope>IDENTIFICATION</scope>
</reference>
<dbReference type="SUPFAM" id="SSF54277">
    <property type="entry name" value="CAD &amp; PB1 domains"/>
    <property type="match status" value="1"/>
</dbReference>
<dbReference type="AlphaFoldDB" id="M8BQM1"/>
<sequence length="225" mass="25772">MELRFAFLVHIRRDRYMLNAKNKKKFQGGFDYPLPMACNWSFRQFGEVICSQYPWGLLDEVEYKYYDGEKKWVTVSNDEELATMFARHKDKENFRVRLQIDVPEQAFGPRMAGATSRAEPSRCNGSSSENSSVSARRRGGSTSMGTGSRNLRRAPRAENQDEAHNAARVDDDAVGEDEDLAAVEWDPDTSILHHAFISIFIALWAVITHYVTILMPILSYFARFT</sequence>
<dbReference type="EnsemblPlants" id="EMT09089">
    <property type="protein sequence ID" value="EMT09089"/>
    <property type="gene ID" value="F775_01636"/>
</dbReference>
<feature type="compositionally biased region" description="Low complexity" evidence="1">
    <location>
        <begin position="121"/>
        <end position="149"/>
    </location>
</feature>
<dbReference type="Pfam" id="PF00564">
    <property type="entry name" value="PB1"/>
    <property type="match status" value="1"/>
</dbReference>
<protein>
    <recommendedName>
        <fullName evidence="3">PB1 domain-containing protein</fullName>
    </recommendedName>
</protein>
<proteinExistence type="predicted"/>
<organism evidence="4">
    <name type="scientific">Aegilops tauschii</name>
    <name type="common">Tausch's goatgrass</name>
    <name type="synonym">Aegilops squarrosa</name>
    <dbReference type="NCBI Taxonomy" id="37682"/>
    <lineage>
        <taxon>Eukaryota</taxon>
        <taxon>Viridiplantae</taxon>
        <taxon>Streptophyta</taxon>
        <taxon>Embryophyta</taxon>
        <taxon>Tracheophyta</taxon>
        <taxon>Spermatophyta</taxon>
        <taxon>Magnoliopsida</taxon>
        <taxon>Liliopsida</taxon>
        <taxon>Poales</taxon>
        <taxon>Poaceae</taxon>
        <taxon>BOP clade</taxon>
        <taxon>Pooideae</taxon>
        <taxon>Triticodae</taxon>
        <taxon>Triticeae</taxon>
        <taxon>Triticinae</taxon>
        <taxon>Aegilops</taxon>
    </lineage>
</organism>
<keyword evidence="2" id="KW-0472">Membrane</keyword>
<keyword evidence="2" id="KW-0812">Transmembrane</keyword>
<evidence type="ECO:0000259" key="3">
    <source>
        <dbReference type="Pfam" id="PF00564"/>
    </source>
</evidence>
<feature type="region of interest" description="Disordered" evidence="1">
    <location>
        <begin position="109"/>
        <end position="173"/>
    </location>
</feature>
<feature type="compositionally biased region" description="Basic and acidic residues" evidence="1">
    <location>
        <begin position="155"/>
        <end position="171"/>
    </location>
</feature>
<evidence type="ECO:0000256" key="1">
    <source>
        <dbReference type="SAM" id="MobiDB-lite"/>
    </source>
</evidence>
<feature type="domain" description="PB1" evidence="3">
    <location>
        <begin position="23"/>
        <end position="101"/>
    </location>
</feature>
<dbReference type="InterPro" id="IPR000270">
    <property type="entry name" value="PB1_dom"/>
</dbReference>
<keyword evidence="2" id="KW-1133">Transmembrane helix</keyword>
<evidence type="ECO:0000313" key="4">
    <source>
        <dbReference type="EnsemblPlants" id="EMT09089"/>
    </source>
</evidence>
<evidence type="ECO:0000256" key="2">
    <source>
        <dbReference type="SAM" id="Phobius"/>
    </source>
</evidence>